<gene>
    <name evidence="2" type="ORF">Ccrd_000863</name>
</gene>
<dbReference type="AlphaFoldDB" id="A0A103XUB0"/>
<feature type="region of interest" description="Disordered" evidence="1">
    <location>
        <begin position="48"/>
        <end position="79"/>
    </location>
</feature>
<protein>
    <submittedName>
        <fullName evidence="2">Uncharacterized protein</fullName>
    </submittedName>
</protein>
<proteinExistence type="predicted"/>
<name>A0A103XUB0_CYNCS</name>
<evidence type="ECO:0000256" key="1">
    <source>
        <dbReference type="SAM" id="MobiDB-lite"/>
    </source>
</evidence>
<feature type="compositionally biased region" description="Basic and acidic residues" evidence="1">
    <location>
        <begin position="103"/>
        <end position="118"/>
    </location>
</feature>
<dbReference type="STRING" id="59895.A0A103XUB0"/>
<comment type="caution">
    <text evidence="2">The sequence shown here is derived from an EMBL/GenBank/DDBJ whole genome shotgun (WGS) entry which is preliminary data.</text>
</comment>
<feature type="compositionally biased region" description="Basic and acidic residues" evidence="1">
    <location>
        <begin position="319"/>
        <end position="329"/>
    </location>
</feature>
<accession>A0A103XUB0</accession>
<feature type="region of interest" description="Disordered" evidence="1">
    <location>
        <begin position="1"/>
        <end position="23"/>
    </location>
</feature>
<feature type="region of interest" description="Disordered" evidence="1">
    <location>
        <begin position="103"/>
        <end position="229"/>
    </location>
</feature>
<dbReference type="EMBL" id="LEKV01003875">
    <property type="protein sequence ID" value="KVH97038.1"/>
    <property type="molecule type" value="Genomic_DNA"/>
</dbReference>
<dbReference type="PANTHER" id="PTHR36380">
    <property type="entry name" value="BNAA03G58330D PROTEIN"/>
    <property type="match status" value="1"/>
</dbReference>
<dbReference type="Gramene" id="KVH97038">
    <property type="protein sequence ID" value="KVH97038"/>
    <property type="gene ID" value="Ccrd_000863"/>
</dbReference>
<feature type="compositionally biased region" description="Basic and acidic residues" evidence="1">
    <location>
        <begin position="66"/>
        <end position="79"/>
    </location>
</feature>
<keyword evidence="3" id="KW-1185">Reference proteome</keyword>
<evidence type="ECO:0000313" key="2">
    <source>
        <dbReference type="EMBL" id="KVH97038.1"/>
    </source>
</evidence>
<sequence>MSAADNGMDFDFGPTAKGKKKDFKFDKMDPDFYLDADFDKLSSFKMDMSDLDISSPPKKPGKSKGRSKETSSGGERRAKRDSFAFPFDFEEFADLDFELTKTKIDEKSNKSKDKERHSNISGSGVSGDLLAKDVDASEDDNISSKHPASLGAAISKIDAQMDKIKDSDPRNEDEHLKSVLDLKPSNAEEKEMHKPISTQEMISCSVEEPVQESHPSEKRPFPQPHAQQVAQDLYDHSLVDSVSTEVTISDVQQEEFRTVVRTVSLSTGAEQNSNVRHVAELVPTRNSSFENSSAHMNSQSQKGEMCMDDNLHIGNIDGDDTRKADSHLE</sequence>
<organism evidence="2 3">
    <name type="scientific">Cynara cardunculus var. scolymus</name>
    <name type="common">Globe artichoke</name>
    <name type="synonym">Cynara scolymus</name>
    <dbReference type="NCBI Taxonomy" id="59895"/>
    <lineage>
        <taxon>Eukaryota</taxon>
        <taxon>Viridiplantae</taxon>
        <taxon>Streptophyta</taxon>
        <taxon>Embryophyta</taxon>
        <taxon>Tracheophyta</taxon>
        <taxon>Spermatophyta</taxon>
        <taxon>Magnoliopsida</taxon>
        <taxon>eudicotyledons</taxon>
        <taxon>Gunneridae</taxon>
        <taxon>Pentapetalae</taxon>
        <taxon>asterids</taxon>
        <taxon>campanulids</taxon>
        <taxon>Asterales</taxon>
        <taxon>Asteraceae</taxon>
        <taxon>Carduoideae</taxon>
        <taxon>Cardueae</taxon>
        <taxon>Carduinae</taxon>
        <taxon>Cynara</taxon>
    </lineage>
</organism>
<feature type="compositionally biased region" description="Basic and acidic residues" evidence="1">
    <location>
        <begin position="159"/>
        <end position="194"/>
    </location>
</feature>
<dbReference type="Proteomes" id="UP000243975">
    <property type="component" value="Unassembled WGS sequence"/>
</dbReference>
<feature type="non-terminal residue" evidence="2">
    <location>
        <position position="1"/>
    </location>
</feature>
<evidence type="ECO:0000313" key="3">
    <source>
        <dbReference type="Proteomes" id="UP000243975"/>
    </source>
</evidence>
<reference evidence="2 3" key="1">
    <citation type="journal article" date="2016" name="Sci. Rep.">
        <title>The genome sequence of the outbreeding globe artichoke constructed de novo incorporating a phase-aware low-pass sequencing strategy of F1 progeny.</title>
        <authorList>
            <person name="Scaglione D."/>
            <person name="Reyes-Chin-Wo S."/>
            <person name="Acquadro A."/>
            <person name="Froenicke L."/>
            <person name="Portis E."/>
            <person name="Beitel C."/>
            <person name="Tirone M."/>
            <person name="Mauro R."/>
            <person name="Lo Monaco A."/>
            <person name="Mauromicale G."/>
            <person name="Faccioli P."/>
            <person name="Cattivelli L."/>
            <person name="Rieseberg L."/>
            <person name="Michelmore R."/>
            <person name="Lanteri S."/>
        </authorList>
    </citation>
    <scope>NUCLEOTIDE SEQUENCE [LARGE SCALE GENOMIC DNA]</scope>
    <source>
        <strain evidence="2">2C</strain>
    </source>
</reference>
<dbReference type="PANTHER" id="PTHR36380:SF1">
    <property type="entry name" value="OS01G0755100 PROTEIN"/>
    <property type="match status" value="1"/>
</dbReference>
<dbReference type="InterPro" id="IPR038777">
    <property type="entry name" value="At4g18490-like"/>
</dbReference>
<dbReference type="OMA" id="PRNEDEH"/>
<feature type="region of interest" description="Disordered" evidence="1">
    <location>
        <begin position="309"/>
        <end position="329"/>
    </location>
</feature>